<dbReference type="SUPFAM" id="SSF56349">
    <property type="entry name" value="DNA breaking-rejoining enzymes"/>
    <property type="match status" value="1"/>
</dbReference>
<evidence type="ECO:0000256" key="1">
    <source>
        <dbReference type="ARBA" id="ARBA00023172"/>
    </source>
</evidence>
<keyword evidence="1" id="KW-0233">DNA recombination</keyword>
<dbReference type="Proteomes" id="UP001158076">
    <property type="component" value="Unassembled WGS sequence"/>
</dbReference>
<protein>
    <submittedName>
        <fullName evidence="2">Site-specific integrase</fullName>
    </submittedName>
</protein>
<accession>A0AA42H7A1</accession>
<reference evidence="2" key="1">
    <citation type="submission" date="2022-09" db="EMBL/GenBank/DDBJ databases">
        <title>Intensive care unit water sources are persistently colonized with multi-drug resistant bacteria and are the site of extensive horizontal gene transfer of antibiotic resistance genes.</title>
        <authorList>
            <person name="Diorio-Toth L."/>
        </authorList>
    </citation>
    <scope>NUCLEOTIDE SEQUENCE</scope>
    <source>
        <strain evidence="2">GD04147</strain>
    </source>
</reference>
<dbReference type="GO" id="GO:0015074">
    <property type="term" value="P:DNA integration"/>
    <property type="evidence" value="ECO:0007669"/>
    <property type="project" value="InterPro"/>
</dbReference>
<sequence>MSDYQLPDLKFPQVTLGRHETPWSLKSLLYFGCSDLPVREFLDLEIKGQLGEPIFERIELVKSIHNVISVGLISGHSQATAKKRIKEVRRFFAWSERSNLSLSIFAVKDAYINYTDYLLQRVRVVGDLGERTARSYSVVLGGLLDKVLGRRTKIVGMTRIRKLTRSSGFYEGRSDKQNLEETFAFGYAIMDVCLSLSLDKVWGDIPVRINFRAGTFIDYWCGRVASKKQVEPTSAKQKAWQNHNSRVSAKALEVLNADRSLRTRYPLVNLRVQAELLMFIAQTGMNLAQAHSMKVGDFHYSSYLDGYQVRRRYKARRHGDVEFNIFEGYRAHFERYLDWRRAIFPDDSEGLMFPLVRVGGRSVEKAPQFFLIKKICRDLGVRYFGPASLRKTRINWIMRRSRDDDLTAEMAQHSKQTLLRVYDQPNLQVAMIEIAQFHQKNDPAFAPPGPGTCVSVAPQAAPSTPAETTQPDCINAAGCLFCMNNRDIDSQDHVWSLASFRYLKTLELAKFRPSEQSSSIFPSALATINRITAKLKFYENSSEMRSIWVNEAQARVMEEAYHPMWDGFIRLQEE</sequence>
<dbReference type="AlphaFoldDB" id="A0AA42H7A1"/>
<dbReference type="InterPro" id="IPR013762">
    <property type="entry name" value="Integrase-like_cat_sf"/>
</dbReference>
<dbReference type="RefSeq" id="WP_197879629.1">
    <property type="nucleotide sequence ID" value="NZ_CP078509.1"/>
</dbReference>
<organism evidence="2 3">
    <name type="scientific">Stutzerimonas stutzeri</name>
    <name type="common">Pseudomonas stutzeri</name>
    <dbReference type="NCBI Taxonomy" id="316"/>
    <lineage>
        <taxon>Bacteria</taxon>
        <taxon>Pseudomonadati</taxon>
        <taxon>Pseudomonadota</taxon>
        <taxon>Gammaproteobacteria</taxon>
        <taxon>Pseudomonadales</taxon>
        <taxon>Pseudomonadaceae</taxon>
        <taxon>Stutzerimonas</taxon>
    </lineage>
</organism>
<evidence type="ECO:0000313" key="2">
    <source>
        <dbReference type="EMBL" id="MDH0146092.1"/>
    </source>
</evidence>
<dbReference type="GO" id="GO:0003677">
    <property type="term" value="F:DNA binding"/>
    <property type="evidence" value="ECO:0007669"/>
    <property type="project" value="InterPro"/>
</dbReference>
<dbReference type="EMBL" id="JAODZE010000005">
    <property type="protein sequence ID" value="MDH0146092.1"/>
    <property type="molecule type" value="Genomic_DNA"/>
</dbReference>
<gene>
    <name evidence="2" type="ORF">N7335_06785</name>
</gene>
<proteinExistence type="predicted"/>
<name>A0AA42H7A1_STUST</name>
<dbReference type="GO" id="GO:0006310">
    <property type="term" value="P:DNA recombination"/>
    <property type="evidence" value="ECO:0007669"/>
    <property type="project" value="UniProtKB-KW"/>
</dbReference>
<comment type="caution">
    <text evidence="2">The sequence shown here is derived from an EMBL/GenBank/DDBJ whole genome shotgun (WGS) entry which is preliminary data.</text>
</comment>
<dbReference type="Gene3D" id="1.10.443.10">
    <property type="entry name" value="Intergrase catalytic core"/>
    <property type="match status" value="1"/>
</dbReference>
<evidence type="ECO:0000313" key="3">
    <source>
        <dbReference type="Proteomes" id="UP001158076"/>
    </source>
</evidence>
<dbReference type="InterPro" id="IPR011010">
    <property type="entry name" value="DNA_brk_join_enz"/>
</dbReference>